<keyword evidence="3" id="KW-1185">Reference proteome</keyword>
<evidence type="ECO:0000313" key="2">
    <source>
        <dbReference type="EMBL" id="KAJ7218387.1"/>
    </source>
</evidence>
<name>A0AAD6YHW0_9AGAR</name>
<proteinExistence type="predicted"/>
<comment type="caution">
    <text evidence="2">The sequence shown here is derived from an EMBL/GenBank/DDBJ whole genome shotgun (WGS) entry which is preliminary data.</text>
</comment>
<gene>
    <name evidence="2" type="ORF">GGX14DRAFT_390162</name>
</gene>
<sequence>MVTNDPGPSVGREPSRVLWAGMQFLQPTSLQSWSIKLMKVEPPSQPKCRLNSPCFRHSVPRFVGLEIKLMKGRNSTRPTFRPTFRGPELPTQRNRADLPHGDKFGSTRTRMHAQRALFASVPTAHWHYTVRAYAPAAPACVARHGCHLIVNWQQKRGDEVGCRQAK</sequence>
<evidence type="ECO:0000256" key="1">
    <source>
        <dbReference type="SAM" id="MobiDB-lite"/>
    </source>
</evidence>
<accession>A0AAD6YHW0</accession>
<feature type="region of interest" description="Disordered" evidence="1">
    <location>
        <begin position="75"/>
        <end position="106"/>
    </location>
</feature>
<organism evidence="2 3">
    <name type="scientific">Mycena pura</name>
    <dbReference type="NCBI Taxonomy" id="153505"/>
    <lineage>
        <taxon>Eukaryota</taxon>
        <taxon>Fungi</taxon>
        <taxon>Dikarya</taxon>
        <taxon>Basidiomycota</taxon>
        <taxon>Agaricomycotina</taxon>
        <taxon>Agaricomycetes</taxon>
        <taxon>Agaricomycetidae</taxon>
        <taxon>Agaricales</taxon>
        <taxon>Marasmiineae</taxon>
        <taxon>Mycenaceae</taxon>
        <taxon>Mycena</taxon>
    </lineage>
</organism>
<dbReference type="EMBL" id="JARJCW010000012">
    <property type="protein sequence ID" value="KAJ7218387.1"/>
    <property type="molecule type" value="Genomic_DNA"/>
</dbReference>
<dbReference type="AlphaFoldDB" id="A0AAD6YHW0"/>
<feature type="compositionally biased region" description="Basic and acidic residues" evidence="1">
    <location>
        <begin position="94"/>
        <end position="105"/>
    </location>
</feature>
<protein>
    <submittedName>
        <fullName evidence="2">Uncharacterized protein</fullName>
    </submittedName>
</protein>
<reference evidence="2" key="1">
    <citation type="submission" date="2023-03" db="EMBL/GenBank/DDBJ databases">
        <title>Massive genome expansion in bonnet fungi (Mycena s.s.) driven by repeated elements and novel gene families across ecological guilds.</title>
        <authorList>
            <consortium name="Lawrence Berkeley National Laboratory"/>
            <person name="Harder C.B."/>
            <person name="Miyauchi S."/>
            <person name="Viragh M."/>
            <person name="Kuo A."/>
            <person name="Thoen E."/>
            <person name="Andreopoulos B."/>
            <person name="Lu D."/>
            <person name="Skrede I."/>
            <person name="Drula E."/>
            <person name="Henrissat B."/>
            <person name="Morin E."/>
            <person name="Kohler A."/>
            <person name="Barry K."/>
            <person name="LaButti K."/>
            <person name="Morin E."/>
            <person name="Salamov A."/>
            <person name="Lipzen A."/>
            <person name="Mereny Z."/>
            <person name="Hegedus B."/>
            <person name="Baldrian P."/>
            <person name="Stursova M."/>
            <person name="Weitz H."/>
            <person name="Taylor A."/>
            <person name="Grigoriev I.V."/>
            <person name="Nagy L.G."/>
            <person name="Martin F."/>
            <person name="Kauserud H."/>
        </authorList>
    </citation>
    <scope>NUCLEOTIDE SEQUENCE</scope>
    <source>
        <strain evidence="2">9144</strain>
    </source>
</reference>
<dbReference type="Proteomes" id="UP001219525">
    <property type="component" value="Unassembled WGS sequence"/>
</dbReference>
<evidence type="ECO:0000313" key="3">
    <source>
        <dbReference type="Proteomes" id="UP001219525"/>
    </source>
</evidence>